<evidence type="ECO:0000256" key="2">
    <source>
        <dbReference type="ARBA" id="ARBA00023125"/>
    </source>
</evidence>
<dbReference type="EMBL" id="DVGA01000048">
    <property type="protein sequence ID" value="HIQ78605.1"/>
    <property type="molecule type" value="Genomic_DNA"/>
</dbReference>
<reference evidence="7" key="2">
    <citation type="journal article" date="2021" name="PeerJ">
        <title>Extensive microbial diversity within the chicken gut microbiome revealed by metagenomics and culture.</title>
        <authorList>
            <person name="Gilroy R."/>
            <person name="Ravi A."/>
            <person name="Getino M."/>
            <person name="Pursley I."/>
            <person name="Horton D.L."/>
            <person name="Alikhan N.F."/>
            <person name="Baker D."/>
            <person name="Gharbi K."/>
            <person name="Hall N."/>
            <person name="Watson M."/>
            <person name="Adriaenssens E.M."/>
            <person name="Foster-Nyarko E."/>
            <person name="Jarju S."/>
            <person name="Secka A."/>
            <person name="Antonio M."/>
            <person name="Oren A."/>
            <person name="Chaudhuri R.R."/>
            <person name="La Ragione R."/>
            <person name="Hildebrand F."/>
            <person name="Pallen M.J."/>
        </authorList>
    </citation>
    <scope>NUCLEOTIDE SEQUENCE</scope>
    <source>
        <strain evidence="7">ChiBcolR7-354</strain>
    </source>
</reference>
<dbReference type="Proteomes" id="UP000824262">
    <property type="component" value="Unassembled WGS sequence"/>
</dbReference>
<evidence type="ECO:0000256" key="4">
    <source>
        <dbReference type="HAMAP-Rule" id="MF_01420"/>
    </source>
</evidence>
<dbReference type="HAMAP" id="MF_01420">
    <property type="entry name" value="HTH_type_WhiA"/>
    <property type="match status" value="1"/>
</dbReference>
<comment type="function">
    <text evidence="4">Involved in cell division and chromosome segregation.</text>
</comment>
<dbReference type="InterPro" id="IPR003802">
    <property type="entry name" value="Sporulation_regulator_WhiA"/>
</dbReference>
<dbReference type="SUPFAM" id="SSF55608">
    <property type="entry name" value="Homing endonucleases"/>
    <property type="match status" value="1"/>
</dbReference>
<proteinExistence type="inferred from homology"/>
<keyword evidence="1 4" id="KW-0132">Cell division</keyword>
<dbReference type="InterPro" id="IPR039518">
    <property type="entry name" value="WhiA_LAGLIDADG_dom"/>
</dbReference>
<sequence length="302" mass="32863">MSFSSEAKAELVRSEPRKKCCALAECYGILLYCNTFTAREIRIITASAELAEALPRLFRRAFGISFDQLPPPDAEGKRSFAITARGKVEEIFRAFGMEATDTLALHINLGVLESDCCRASFVRGAFLAGGSITDPEKGYHLELATSHMSVSREMYSVLLELGFSPRSATRGRSFVTYFKQSEAIADFLTRIGASVAALELMAAKVEKDMRNEINRKVNCDTANADKTVAAAQQQLAAIRRIESEHGLDSLPEGLQQAALLRIANPEASLADLALLSNPAVTKSCLSHRLKKIVEMAPAGGKE</sequence>
<dbReference type="Pfam" id="PF02650">
    <property type="entry name" value="HTH_WhiA"/>
    <property type="match status" value="1"/>
</dbReference>
<evidence type="ECO:0000256" key="1">
    <source>
        <dbReference type="ARBA" id="ARBA00022618"/>
    </source>
</evidence>
<evidence type="ECO:0000259" key="6">
    <source>
        <dbReference type="Pfam" id="PF14527"/>
    </source>
</evidence>
<dbReference type="GO" id="GO:0003677">
    <property type="term" value="F:DNA binding"/>
    <property type="evidence" value="ECO:0007669"/>
    <property type="project" value="UniProtKB-UniRule"/>
</dbReference>
<dbReference type="Pfam" id="PF14527">
    <property type="entry name" value="LAGLIDADG_WhiA"/>
    <property type="match status" value="1"/>
</dbReference>
<dbReference type="PANTHER" id="PTHR37307:SF1">
    <property type="entry name" value="CELL DIVISION PROTEIN WHIA-RELATED"/>
    <property type="match status" value="1"/>
</dbReference>
<dbReference type="PANTHER" id="PTHR37307">
    <property type="entry name" value="CELL DIVISION PROTEIN WHIA-RELATED"/>
    <property type="match status" value="1"/>
</dbReference>
<evidence type="ECO:0000259" key="5">
    <source>
        <dbReference type="Pfam" id="PF02650"/>
    </source>
</evidence>
<comment type="caution">
    <text evidence="7">The sequence shown here is derived from an EMBL/GenBank/DDBJ whole genome shotgun (WGS) entry which is preliminary data.</text>
</comment>
<dbReference type="InterPro" id="IPR027434">
    <property type="entry name" value="Homing_endonucl"/>
</dbReference>
<dbReference type="Gene3D" id="3.10.28.10">
    <property type="entry name" value="Homing endonucleases"/>
    <property type="match status" value="1"/>
</dbReference>
<dbReference type="InterPro" id="IPR023054">
    <property type="entry name" value="Sporulation_regulator_WhiA_C"/>
</dbReference>
<reference evidence="7" key="1">
    <citation type="submission" date="2020-10" db="EMBL/GenBank/DDBJ databases">
        <authorList>
            <person name="Gilroy R."/>
        </authorList>
    </citation>
    <scope>NUCLEOTIDE SEQUENCE</scope>
    <source>
        <strain evidence="7">ChiBcolR7-354</strain>
    </source>
</reference>
<dbReference type="AlphaFoldDB" id="A0A9D1CTP1"/>
<dbReference type="GO" id="GO:0043937">
    <property type="term" value="P:regulation of sporulation"/>
    <property type="evidence" value="ECO:0007669"/>
    <property type="project" value="InterPro"/>
</dbReference>
<dbReference type="NCBIfam" id="TIGR00647">
    <property type="entry name" value="DNA_bind_WhiA"/>
    <property type="match status" value="1"/>
</dbReference>
<evidence type="ECO:0000313" key="8">
    <source>
        <dbReference type="Proteomes" id="UP000824262"/>
    </source>
</evidence>
<dbReference type="GO" id="GO:0051301">
    <property type="term" value="P:cell division"/>
    <property type="evidence" value="ECO:0007669"/>
    <property type="project" value="UniProtKB-UniRule"/>
</dbReference>
<organism evidence="7 8">
    <name type="scientific">Candidatus Scatomorpha intestinavium</name>
    <dbReference type="NCBI Taxonomy" id="2840922"/>
    <lineage>
        <taxon>Bacteria</taxon>
        <taxon>Bacillati</taxon>
        <taxon>Bacillota</taxon>
        <taxon>Clostridia</taxon>
        <taxon>Eubacteriales</taxon>
        <taxon>Candidatus Scatomorpha</taxon>
    </lineage>
</organism>
<accession>A0A9D1CTP1</accession>
<evidence type="ECO:0000313" key="7">
    <source>
        <dbReference type="EMBL" id="HIQ78605.1"/>
    </source>
</evidence>
<feature type="domain" description="WhiA LAGLIDADG-like" evidence="6">
    <location>
        <begin position="119"/>
        <end position="210"/>
    </location>
</feature>
<protein>
    <recommendedName>
        <fullName evidence="4">Probable cell division protein WhiA</fullName>
    </recommendedName>
</protein>
<evidence type="ECO:0000256" key="3">
    <source>
        <dbReference type="ARBA" id="ARBA00023306"/>
    </source>
</evidence>
<gene>
    <name evidence="4 7" type="primary">whiA</name>
    <name evidence="7" type="ORF">IAB77_05035</name>
</gene>
<keyword evidence="2 4" id="KW-0238">DNA-binding</keyword>
<name>A0A9D1CTP1_9FIRM</name>
<keyword evidence="3 4" id="KW-0131">Cell cycle</keyword>
<comment type="similarity">
    <text evidence="4">Belongs to the WhiA family.</text>
</comment>
<feature type="domain" description="Sporulation regulator WhiA C-terminal" evidence="5">
    <location>
        <begin position="213"/>
        <end position="296"/>
    </location>
</feature>